<feature type="domain" description="4Fe-4S ferredoxin-type" evidence="10">
    <location>
        <begin position="3"/>
        <end position="33"/>
    </location>
</feature>
<evidence type="ECO:0000256" key="5">
    <source>
        <dbReference type="ARBA" id="ARBA00022723"/>
    </source>
</evidence>
<dbReference type="PROSITE" id="PS51379">
    <property type="entry name" value="4FE4S_FER_2"/>
    <property type="match status" value="3"/>
</dbReference>
<dbReference type="PROSITE" id="PS00198">
    <property type="entry name" value="4FE4S_FER_1"/>
    <property type="match status" value="1"/>
</dbReference>
<keyword evidence="3" id="KW-0813">Transport</keyword>
<dbReference type="PANTHER" id="PTHR43177">
    <property type="entry name" value="PROTEIN NRFC"/>
    <property type="match status" value="1"/>
</dbReference>
<sequence length="198" mass="21698">MQYGFFIDAKYCAGCKTCQIACKDRASLEVGQLFRKVVNYEDGGWVQRGEGWVHNVTSYWFSISCNHCADPACVYVCPTGAMYKRSDNGLVLVNQDDCVGCQSCVWACPYDAPQYNPEVGRVHKCDGCIDRVEAGQRPVCVDACPYQLIDFGDIEELRAKHGGTAWVQGLADPSRTRPSLLVNPPTGAISSPIGGSRK</sequence>
<evidence type="ECO:0000259" key="10">
    <source>
        <dbReference type="PROSITE" id="PS51379"/>
    </source>
</evidence>
<dbReference type="OMA" id="ACIDQND"/>
<dbReference type="InterPro" id="IPR017900">
    <property type="entry name" value="4Fe4S_Fe_S_CS"/>
</dbReference>
<keyword evidence="6" id="KW-0677">Repeat</keyword>
<feature type="domain" description="4Fe-4S ferredoxin-type" evidence="10">
    <location>
        <begin position="89"/>
        <end position="118"/>
    </location>
</feature>
<keyword evidence="9" id="KW-0411">Iron-sulfur</keyword>
<dbReference type="Pfam" id="PF12800">
    <property type="entry name" value="Fer4_4"/>
    <property type="match status" value="1"/>
</dbReference>
<feature type="domain" description="4Fe-4S ferredoxin-type" evidence="10">
    <location>
        <begin position="56"/>
        <end position="87"/>
    </location>
</feature>
<dbReference type="Proteomes" id="UP000194267">
    <property type="component" value="Unassembled WGS sequence"/>
</dbReference>
<evidence type="ECO:0000256" key="9">
    <source>
        <dbReference type="ARBA" id="ARBA00023014"/>
    </source>
</evidence>
<dbReference type="CDD" id="cd16371">
    <property type="entry name" value="DMSOR_beta_like"/>
    <property type="match status" value="1"/>
</dbReference>
<dbReference type="InterPro" id="IPR017896">
    <property type="entry name" value="4Fe4S_Fe-S-bd"/>
</dbReference>
<dbReference type="GO" id="GO:0051539">
    <property type="term" value="F:4 iron, 4 sulfur cluster binding"/>
    <property type="evidence" value="ECO:0007669"/>
    <property type="project" value="UniProtKB-KW"/>
</dbReference>
<comment type="function">
    <text evidence="2">Electron transfer subunit of the terminal reductase during anaerobic growth on various sulfoxide and N-oxide compounds.</text>
</comment>
<evidence type="ECO:0000313" key="12">
    <source>
        <dbReference type="Proteomes" id="UP000194267"/>
    </source>
</evidence>
<evidence type="ECO:0000256" key="2">
    <source>
        <dbReference type="ARBA" id="ARBA00003584"/>
    </source>
</evidence>
<dbReference type="InterPro" id="IPR050954">
    <property type="entry name" value="ET_IronSulfur_Cluster-Binding"/>
</dbReference>
<dbReference type="GO" id="GO:0046872">
    <property type="term" value="F:metal ion binding"/>
    <property type="evidence" value="ECO:0007669"/>
    <property type="project" value="UniProtKB-KW"/>
</dbReference>
<evidence type="ECO:0000256" key="7">
    <source>
        <dbReference type="ARBA" id="ARBA00022982"/>
    </source>
</evidence>
<evidence type="ECO:0000256" key="8">
    <source>
        <dbReference type="ARBA" id="ARBA00023004"/>
    </source>
</evidence>
<keyword evidence="5" id="KW-0479">Metal-binding</keyword>
<comment type="caution">
    <text evidence="11">The sequence shown here is derived from an EMBL/GenBank/DDBJ whole genome shotgun (WGS) entry which is preliminary data.</text>
</comment>
<gene>
    <name evidence="11" type="ORF">A6D92_09370</name>
</gene>
<evidence type="ECO:0000256" key="1">
    <source>
        <dbReference type="ARBA" id="ARBA00001966"/>
    </source>
</evidence>
<keyword evidence="4" id="KW-0004">4Fe-4S</keyword>
<reference evidence="12" key="1">
    <citation type="submission" date="2016-04" db="EMBL/GenBank/DDBJ databases">
        <authorList>
            <person name="Antunes L.P."/>
            <person name="Martins L.F."/>
            <person name="Pereira R.V."/>
            <person name="Thomas A.M."/>
            <person name="Barbosa D."/>
            <person name="Nascimento L."/>
            <person name="Silva G.M."/>
            <person name="Condomitti G.W."/>
            <person name="Digiampietri L.A."/>
            <person name="Lombardi K.C."/>
            <person name="Ramos P.L."/>
            <person name="Quaggio R.B."/>
            <person name="Oliveira J.C."/>
            <person name="Pascon R.C."/>
            <person name="Cruz J.B."/>
            <person name="Silva A.M."/>
            <person name="Setubal J.C."/>
        </authorList>
    </citation>
    <scope>NUCLEOTIDE SEQUENCE [LARGE SCALE GENOMIC DNA]</scope>
</reference>
<evidence type="ECO:0000313" key="11">
    <source>
        <dbReference type="EMBL" id="OTA41159.1"/>
    </source>
</evidence>
<dbReference type="Gene3D" id="3.30.70.20">
    <property type="match status" value="2"/>
</dbReference>
<keyword evidence="8" id="KW-0408">Iron</keyword>
<accession>A0A1Y2T4D1</accession>
<evidence type="ECO:0000256" key="4">
    <source>
        <dbReference type="ARBA" id="ARBA00022485"/>
    </source>
</evidence>
<dbReference type="AlphaFoldDB" id="A0A1Y2T4D1"/>
<evidence type="ECO:0000256" key="6">
    <source>
        <dbReference type="ARBA" id="ARBA00022737"/>
    </source>
</evidence>
<name>A0A1Y2T4D1_SYMTR</name>
<dbReference type="EMBL" id="LWLV01000734">
    <property type="protein sequence ID" value="OTA41159.1"/>
    <property type="molecule type" value="Genomic_DNA"/>
</dbReference>
<dbReference type="PANTHER" id="PTHR43177:SF5">
    <property type="entry name" value="ANAEROBIC DIMETHYL SULFOXIDE REDUCTASE CHAIN B-RELATED"/>
    <property type="match status" value="1"/>
</dbReference>
<dbReference type="NCBIfam" id="TIGR02951">
    <property type="entry name" value="DMSO_dmsB"/>
    <property type="match status" value="1"/>
</dbReference>
<organism evidence="11 12">
    <name type="scientific">Symbiobacterium thermophilum</name>
    <dbReference type="NCBI Taxonomy" id="2734"/>
    <lineage>
        <taxon>Bacteria</taxon>
        <taxon>Bacillati</taxon>
        <taxon>Bacillota</taxon>
        <taxon>Clostridia</taxon>
        <taxon>Eubacteriales</taxon>
        <taxon>Symbiobacteriaceae</taxon>
        <taxon>Symbiobacterium</taxon>
    </lineage>
</organism>
<protein>
    <submittedName>
        <fullName evidence="11">4Fe-4S ferredoxin</fullName>
    </submittedName>
</protein>
<dbReference type="InterPro" id="IPR014297">
    <property type="entry name" value="DMSO_DmsB"/>
</dbReference>
<dbReference type="RefSeq" id="WP_011196454.1">
    <property type="nucleotide sequence ID" value="NZ_JACSIR010000282.1"/>
</dbReference>
<keyword evidence="7" id="KW-0249">Electron transport</keyword>
<dbReference type="SUPFAM" id="SSF54862">
    <property type="entry name" value="4Fe-4S ferredoxins"/>
    <property type="match status" value="1"/>
</dbReference>
<comment type="cofactor">
    <cofactor evidence="1">
        <name>[4Fe-4S] cluster</name>
        <dbReference type="ChEBI" id="CHEBI:49883"/>
    </cofactor>
</comment>
<proteinExistence type="predicted"/>
<dbReference type="Pfam" id="PF13247">
    <property type="entry name" value="Fer4_11"/>
    <property type="match status" value="1"/>
</dbReference>
<evidence type="ECO:0000256" key="3">
    <source>
        <dbReference type="ARBA" id="ARBA00022448"/>
    </source>
</evidence>